<keyword evidence="6" id="KW-1185">Reference proteome</keyword>
<dbReference type="STRING" id="653733.Selin_0401"/>
<dbReference type="CDD" id="cd19481">
    <property type="entry name" value="RecA-like_protease"/>
    <property type="match status" value="1"/>
</dbReference>
<evidence type="ECO:0000256" key="3">
    <source>
        <dbReference type="ARBA" id="ARBA00022840"/>
    </source>
</evidence>
<proteinExistence type="inferred from homology"/>
<dbReference type="GO" id="GO:0005524">
    <property type="term" value="F:ATP binding"/>
    <property type="evidence" value="ECO:0007669"/>
    <property type="project" value="UniProtKB-KW"/>
</dbReference>
<name>E6W029_DESIS</name>
<dbReference type="SUPFAM" id="SSF52540">
    <property type="entry name" value="P-loop containing nucleoside triphosphate hydrolases"/>
    <property type="match status" value="2"/>
</dbReference>
<dbReference type="PANTHER" id="PTHR23073">
    <property type="entry name" value="26S PROTEASOME REGULATORY SUBUNIT"/>
    <property type="match status" value="1"/>
</dbReference>
<organism evidence="5 6">
    <name type="scientific">Desulfurispirillum indicum (strain ATCC BAA-1389 / DSM 22839 / S5)</name>
    <dbReference type="NCBI Taxonomy" id="653733"/>
    <lineage>
        <taxon>Bacteria</taxon>
        <taxon>Pseudomonadati</taxon>
        <taxon>Chrysiogenota</taxon>
        <taxon>Chrysiogenia</taxon>
        <taxon>Chrysiogenales</taxon>
        <taxon>Chrysiogenaceae</taxon>
        <taxon>Desulfurispirillum</taxon>
    </lineage>
</organism>
<dbReference type="Pfam" id="PF00004">
    <property type="entry name" value="AAA"/>
    <property type="match status" value="2"/>
</dbReference>
<dbReference type="Gene3D" id="3.40.50.300">
    <property type="entry name" value="P-loop containing nucleotide triphosphate hydrolases"/>
    <property type="match status" value="2"/>
</dbReference>
<dbReference type="InterPro" id="IPR050221">
    <property type="entry name" value="26S_Proteasome_ATPase"/>
</dbReference>
<dbReference type="InParanoid" id="E6W029"/>
<protein>
    <submittedName>
        <fullName evidence="5">AAA ATPase central domain protein</fullName>
    </submittedName>
</protein>
<evidence type="ECO:0000313" key="5">
    <source>
        <dbReference type="EMBL" id="ADU65155.1"/>
    </source>
</evidence>
<evidence type="ECO:0000256" key="2">
    <source>
        <dbReference type="ARBA" id="ARBA00022741"/>
    </source>
</evidence>
<dbReference type="Proteomes" id="UP000002572">
    <property type="component" value="Chromosome"/>
</dbReference>
<reference evidence="5 6" key="1">
    <citation type="submission" date="2010-12" db="EMBL/GenBank/DDBJ databases">
        <title>Complete sequence of Desulfurispirillum indicum S5.</title>
        <authorList>
            <consortium name="US DOE Joint Genome Institute"/>
            <person name="Lucas S."/>
            <person name="Copeland A."/>
            <person name="Lapidus A."/>
            <person name="Cheng J.-F."/>
            <person name="Goodwin L."/>
            <person name="Pitluck S."/>
            <person name="Chertkov O."/>
            <person name="Held B."/>
            <person name="Detter J.C."/>
            <person name="Han C."/>
            <person name="Tapia R."/>
            <person name="Land M."/>
            <person name="Hauser L."/>
            <person name="Kyrpides N."/>
            <person name="Ivanova N."/>
            <person name="Mikhailova N."/>
            <person name="Haggblom M."/>
            <person name="Rauschenbach I."/>
            <person name="Bini E."/>
            <person name="Woyke T."/>
        </authorList>
    </citation>
    <scope>NUCLEOTIDE SEQUENCE [LARGE SCALE GENOMIC DNA]</scope>
    <source>
        <strain evidence="6">ATCC BAA-1389 / DSM 22839 / S5</strain>
    </source>
</reference>
<accession>E6W029</accession>
<dbReference type="SMART" id="SM00382">
    <property type="entry name" value="AAA"/>
    <property type="match status" value="2"/>
</dbReference>
<comment type="similarity">
    <text evidence="1">Belongs to the AAA ATPase family.</text>
</comment>
<keyword evidence="2" id="KW-0547">Nucleotide-binding</keyword>
<gene>
    <name evidence="5" type="ordered locus">Selin_0401</name>
</gene>
<dbReference type="InterPro" id="IPR027417">
    <property type="entry name" value="P-loop_NTPase"/>
</dbReference>
<evidence type="ECO:0000259" key="4">
    <source>
        <dbReference type="SMART" id="SM00382"/>
    </source>
</evidence>
<dbReference type="InterPro" id="IPR003593">
    <property type="entry name" value="AAA+_ATPase"/>
</dbReference>
<evidence type="ECO:0000313" key="6">
    <source>
        <dbReference type="Proteomes" id="UP000002572"/>
    </source>
</evidence>
<feature type="domain" description="AAA+ ATPase" evidence="4">
    <location>
        <begin position="248"/>
        <end position="385"/>
    </location>
</feature>
<dbReference type="HOGENOM" id="CLU_020632_0_0_0"/>
<dbReference type="EMBL" id="CP002432">
    <property type="protein sequence ID" value="ADU65155.1"/>
    <property type="molecule type" value="Genomic_DNA"/>
</dbReference>
<dbReference type="InterPro" id="IPR003959">
    <property type="entry name" value="ATPase_AAA_core"/>
</dbReference>
<feature type="domain" description="AAA+ ATPase" evidence="4">
    <location>
        <begin position="492"/>
        <end position="621"/>
    </location>
</feature>
<dbReference type="CDD" id="cd00009">
    <property type="entry name" value="AAA"/>
    <property type="match status" value="1"/>
</dbReference>
<dbReference type="RefSeq" id="WP_013505044.1">
    <property type="nucleotide sequence ID" value="NC_014836.1"/>
</dbReference>
<dbReference type="eggNOG" id="COG0464">
    <property type="taxonomic scope" value="Bacteria"/>
</dbReference>
<sequence>MDRFEQLTICQYILNMLQARALQSVRQLTEVVDFLDARSEDIGLRLPPSLSELANSGYDDRPKADRSSRKKVHGALVKLLEAAVAELPKTLPGMLERNIRQLCKALGLEEVDQQILGIMLRCDCYEPLEEILNSCYRKFDSVSSTLAVLLGVKRDFINSRLKAGAPLMSLGIVEKLDQRSRHFVHSYEVGSAFTDAIYASEGDAEDICHSITGNPLQANLRWSDFEHMAFTREKLERFLTQAAGKRLKGVNILIYGPPGTGKTEFCKTLAQRLKMELYAVAESDSGGEEPTRRERISSYNLCQRLFANNGGKLLLFDEIDDLFDMSPFAGLFGISPKGRSSSKVYMNRMLEENPVPTFWIINNVQLLDESIVRRMSLAIEMPNPPANMRKKLWRRIIRSQNINLGNRDMEQLCQVDVSPAIAKSATIYASAMDNTLDDFRFAAFGLIKAINGGKEKAEVGSGGANQPYMESLTNCSTNLEELTSALIKSPSRSFSLCLSGPPGTGKTAYVRHLANKLDMPVLVKRASDLLDMYVGQNERNIAAAFAEARDTESFLVFDEADSLLSDRRNAVRSWEVSQVNEMLTWMECHPLPFACTTNLMDRLDQASLRRFTIKCQFTYLSAAQVAQACRHFLGIRVPMETLGGLTSLTPGDFAVVKRKAEILGKLRDQQYLLNMLREEMAAKEGVANAKGIGFLSTCG</sequence>
<keyword evidence="3" id="KW-0067">ATP-binding</keyword>
<evidence type="ECO:0000256" key="1">
    <source>
        <dbReference type="ARBA" id="ARBA00006914"/>
    </source>
</evidence>
<dbReference type="KEGG" id="din:Selin_0401"/>
<dbReference type="AlphaFoldDB" id="E6W029"/>
<dbReference type="GO" id="GO:0016887">
    <property type="term" value="F:ATP hydrolysis activity"/>
    <property type="evidence" value="ECO:0007669"/>
    <property type="project" value="InterPro"/>
</dbReference>